<comment type="subcellular location">
    <subcellularLocation>
        <location evidence="1">Cell membrane</location>
        <topology evidence="1">Multi-pass membrane protein</topology>
    </subcellularLocation>
</comment>
<feature type="non-terminal residue" evidence="14">
    <location>
        <position position="792"/>
    </location>
</feature>
<keyword evidence="3" id="KW-0433">Leucine-rich repeat</keyword>
<dbReference type="PANTHER" id="PTHR24372:SF77">
    <property type="entry name" value="G-PROTEIN COUPLED RECEPTORS FAMILY 1 PROFILE DOMAIN-CONTAINING PROTEIN"/>
    <property type="match status" value="1"/>
</dbReference>
<name>A0A2B4R3Z8_STYPI</name>
<dbReference type="Gene3D" id="3.80.10.10">
    <property type="entry name" value="Ribonuclease Inhibitor"/>
    <property type="match status" value="2"/>
</dbReference>
<feature type="transmembrane region" description="Helical" evidence="11">
    <location>
        <begin position="591"/>
        <end position="612"/>
    </location>
</feature>
<reference evidence="15" key="1">
    <citation type="journal article" date="2017" name="bioRxiv">
        <title>Comparative analysis of the genomes of Stylophora pistillata and Acropora digitifera provides evidence for extensive differences between species of corals.</title>
        <authorList>
            <person name="Voolstra C.R."/>
            <person name="Li Y."/>
            <person name="Liew Y.J."/>
            <person name="Baumgarten S."/>
            <person name="Zoccola D."/>
            <person name="Flot J.-F."/>
            <person name="Tambutte S."/>
            <person name="Allemand D."/>
            <person name="Aranda M."/>
        </authorList>
    </citation>
    <scope>NUCLEOTIDE SEQUENCE [LARGE SCALE GENOMIC DNA]</scope>
</reference>
<dbReference type="Pfam" id="PF13855">
    <property type="entry name" value="LRR_8"/>
    <property type="match status" value="1"/>
</dbReference>
<keyword evidence="6 11" id="KW-1133">Transmembrane helix</keyword>
<feature type="transmembrane region" description="Helical" evidence="11">
    <location>
        <begin position="527"/>
        <end position="552"/>
    </location>
</feature>
<dbReference type="OrthoDB" id="5979331at2759"/>
<evidence type="ECO:0000256" key="5">
    <source>
        <dbReference type="ARBA" id="ARBA00022737"/>
    </source>
</evidence>
<evidence type="ECO:0000256" key="11">
    <source>
        <dbReference type="SAM" id="Phobius"/>
    </source>
</evidence>
<dbReference type="SUPFAM" id="SSF52058">
    <property type="entry name" value="L domain-like"/>
    <property type="match status" value="1"/>
</dbReference>
<dbReference type="Gene3D" id="1.20.1070.10">
    <property type="entry name" value="Rhodopsin 7-helix transmembrane proteins"/>
    <property type="match status" value="1"/>
</dbReference>
<dbReference type="FunFam" id="3.80.10.10:FF:001164">
    <property type="entry name" value="GH01279p"/>
    <property type="match status" value="1"/>
</dbReference>
<dbReference type="STRING" id="50429.A0A2B4R3Z8"/>
<dbReference type="GO" id="GO:0007189">
    <property type="term" value="P:adenylate cyclase-activating G protein-coupled receptor signaling pathway"/>
    <property type="evidence" value="ECO:0007669"/>
    <property type="project" value="TreeGrafter"/>
</dbReference>
<evidence type="ECO:0000256" key="3">
    <source>
        <dbReference type="ARBA" id="ARBA00022614"/>
    </source>
</evidence>
<proteinExistence type="predicted"/>
<dbReference type="InterPro" id="IPR001611">
    <property type="entry name" value="Leu-rich_rpt"/>
</dbReference>
<sequence>MESTERTDGTDGTDRTDHMDRTVLTDMAIVNALDDPLIKGHVIGDVWITEIRSTMASSGNKPGRVTRDVTSVSYDLSYNQLEQLPPRAFYEIIWLYELFYLTPPSSYDAQRKTISDFTWVERSTAMFTKTDETDIFLNNNKLRNLSSDQLPKYTIENVSRIENLTLDFNKLETLPSDIFQRFKLYDLRLSGNQLEKLPRDIFHKLPALEKLDLSYNQLLSLPRGILRNNVKLEELAVYENNIDYLPSGVFKGMKNMMSMSFYFNKIRTVTKEQFKDIAPTIRFLYFHYNQMRKLPEGFFSNMKNLITVTVDTNLMCCHLTKEDADCDYAYVDMSSFSSCENMFRDRAPRICLWVVGIMSLLGAVFVIVWRLVFKEAKKKNKIQSIMLIHLAGSDGLMSVYLIIIGVMDAIWAGQYFLHDGNWRSSWLCQITGAIAVLSSEVSVMTICLLSADRVKNILFPYRGKSLTIKVTHVLCFLIWIIGGLIAFIPMVGIDYFGSRQKAHHFYGRSVVCLPLQLSADKPSGWEYSVAMFVGLNFTLVFFVIVAYSMIVYTSCTSNRRLAQQGTARERKIKAKQRAADLRREASLAKRVFFIVLTDCVCWLPIVVIGLRSLLEKSFLTPGGLAVWIAVFVLPVNSAINPILYTLSTKQVRCILSPKLQQFLGYLMEKCGRNQNNEGSVELIAQLQQMQLDASKVIDKTDLKAELKKIATDKGFRIVDNEGSGHCMFYALSDQLEIAMRIKIKHDELRQILVQYLRKNPKLPNGTDLFHFVHGHQSWADYLTYMEQDGAWG</sequence>
<accession>A0A2B4R3Z8</accession>
<keyword evidence="9 14" id="KW-0675">Receptor</keyword>
<dbReference type="CDD" id="cd22758">
    <property type="entry name" value="OTU_232R-like"/>
    <property type="match status" value="1"/>
</dbReference>
<evidence type="ECO:0000256" key="7">
    <source>
        <dbReference type="ARBA" id="ARBA00023040"/>
    </source>
</evidence>
<feature type="domain" description="G-protein coupled receptors family 1 profile" evidence="12">
    <location>
        <begin position="362"/>
        <end position="644"/>
    </location>
</feature>
<dbReference type="PRINTS" id="PR00237">
    <property type="entry name" value="GPCRRHODOPSN"/>
</dbReference>
<feature type="transmembrane region" description="Helical" evidence="11">
    <location>
        <begin position="385"/>
        <end position="412"/>
    </location>
</feature>
<dbReference type="PANTHER" id="PTHR24372">
    <property type="entry name" value="GLYCOPROTEIN HORMONE RECEPTOR"/>
    <property type="match status" value="1"/>
</dbReference>
<dbReference type="SUPFAM" id="SSF81321">
    <property type="entry name" value="Family A G protein-coupled receptor-like"/>
    <property type="match status" value="1"/>
</dbReference>
<dbReference type="PROSITE" id="PS50802">
    <property type="entry name" value="OTU"/>
    <property type="match status" value="1"/>
</dbReference>
<dbReference type="GO" id="GO:0005886">
    <property type="term" value="C:plasma membrane"/>
    <property type="evidence" value="ECO:0007669"/>
    <property type="project" value="UniProtKB-SubCell"/>
</dbReference>
<keyword evidence="7" id="KW-0297">G-protein coupled receptor</keyword>
<keyword evidence="2" id="KW-1003">Cell membrane</keyword>
<dbReference type="InterPro" id="IPR032675">
    <property type="entry name" value="LRR_dom_sf"/>
</dbReference>
<feature type="transmembrane region" description="Helical" evidence="11">
    <location>
        <begin position="470"/>
        <end position="491"/>
    </location>
</feature>
<dbReference type="InterPro" id="IPR026906">
    <property type="entry name" value="LRR_5"/>
</dbReference>
<comment type="caution">
    <text evidence="14">The sequence shown here is derived from an EMBL/GenBank/DDBJ whole genome shotgun (WGS) entry which is preliminary data.</text>
</comment>
<evidence type="ECO:0000256" key="2">
    <source>
        <dbReference type="ARBA" id="ARBA00022475"/>
    </source>
</evidence>
<dbReference type="GO" id="GO:0008528">
    <property type="term" value="F:G protein-coupled peptide receptor activity"/>
    <property type="evidence" value="ECO:0007669"/>
    <property type="project" value="TreeGrafter"/>
</dbReference>
<keyword evidence="10" id="KW-0807">Transducer</keyword>
<evidence type="ECO:0000313" key="15">
    <source>
        <dbReference type="Proteomes" id="UP000225706"/>
    </source>
</evidence>
<organism evidence="14 15">
    <name type="scientific">Stylophora pistillata</name>
    <name type="common">Smooth cauliflower coral</name>
    <dbReference type="NCBI Taxonomy" id="50429"/>
    <lineage>
        <taxon>Eukaryota</taxon>
        <taxon>Metazoa</taxon>
        <taxon>Cnidaria</taxon>
        <taxon>Anthozoa</taxon>
        <taxon>Hexacorallia</taxon>
        <taxon>Scleractinia</taxon>
        <taxon>Astrocoeniina</taxon>
        <taxon>Pocilloporidae</taxon>
        <taxon>Stylophora</taxon>
    </lineage>
</organism>
<dbReference type="PROSITE" id="PS50262">
    <property type="entry name" value="G_PROTEIN_RECEP_F1_2"/>
    <property type="match status" value="1"/>
</dbReference>
<keyword evidence="5" id="KW-0677">Repeat</keyword>
<dbReference type="SMART" id="SM00369">
    <property type="entry name" value="LRR_TYP"/>
    <property type="match status" value="6"/>
</dbReference>
<evidence type="ECO:0000259" key="13">
    <source>
        <dbReference type="PROSITE" id="PS50802"/>
    </source>
</evidence>
<feature type="transmembrane region" description="Helical" evidence="11">
    <location>
        <begin position="624"/>
        <end position="646"/>
    </location>
</feature>
<evidence type="ECO:0000256" key="10">
    <source>
        <dbReference type="ARBA" id="ARBA00023224"/>
    </source>
</evidence>
<dbReference type="Proteomes" id="UP000225706">
    <property type="component" value="Unassembled WGS sequence"/>
</dbReference>
<keyword evidence="4 11" id="KW-0812">Transmembrane</keyword>
<keyword evidence="8 11" id="KW-0472">Membrane</keyword>
<evidence type="ECO:0000259" key="12">
    <source>
        <dbReference type="PROSITE" id="PS50262"/>
    </source>
</evidence>
<dbReference type="Pfam" id="PF00001">
    <property type="entry name" value="7tm_1"/>
    <property type="match status" value="1"/>
</dbReference>
<dbReference type="InterPro" id="IPR000276">
    <property type="entry name" value="GPCR_Rhodpsn"/>
</dbReference>
<evidence type="ECO:0000313" key="14">
    <source>
        <dbReference type="EMBL" id="PFX12341.1"/>
    </source>
</evidence>
<evidence type="ECO:0000256" key="6">
    <source>
        <dbReference type="ARBA" id="ARBA00022989"/>
    </source>
</evidence>
<keyword evidence="15" id="KW-1185">Reference proteome</keyword>
<dbReference type="InterPro" id="IPR017452">
    <property type="entry name" value="GPCR_Rhodpsn_7TM"/>
</dbReference>
<dbReference type="EMBL" id="LSMT01001427">
    <property type="protein sequence ID" value="PFX12341.1"/>
    <property type="molecule type" value="Genomic_DNA"/>
</dbReference>
<dbReference type="Pfam" id="PF13306">
    <property type="entry name" value="LRR_5"/>
    <property type="match status" value="1"/>
</dbReference>
<dbReference type="GO" id="GO:0009755">
    <property type="term" value="P:hormone-mediated signaling pathway"/>
    <property type="evidence" value="ECO:0007669"/>
    <property type="project" value="TreeGrafter"/>
</dbReference>
<gene>
    <name evidence="14" type="ORF">AWC38_SpisGene23722</name>
</gene>
<evidence type="ECO:0000256" key="4">
    <source>
        <dbReference type="ARBA" id="ARBA00022692"/>
    </source>
</evidence>
<feature type="transmembrane region" description="Helical" evidence="11">
    <location>
        <begin position="352"/>
        <end position="373"/>
    </location>
</feature>
<feature type="transmembrane region" description="Helical" evidence="11">
    <location>
        <begin position="424"/>
        <end position="449"/>
    </location>
</feature>
<dbReference type="Gene3D" id="3.90.70.80">
    <property type="match status" value="1"/>
</dbReference>
<dbReference type="AlphaFoldDB" id="A0A2B4R3Z8"/>
<protein>
    <submittedName>
        <fullName evidence="14">G-protein coupled receptor GRL101</fullName>
    </submittedName>
</protein>
<evidence type="ECO:0000256" key="8">
    <source>
        <dbReference type="ARBA" id="ARBA00023136"/>
    </source>
</evidence>
<evidence type="ECO:0000256" key="1">
    <source>
        <dbReference type="ARBA" id="ARBA00004651"/>
    </source>
</evidence>
<feature type="domain" description="OTU" evidence="13">
    <location>
        <begin position="715"/>
        <end position="792"/>
    </location>
</feature>
<dbReference type="InterPro" id="IPR003323">
    <property type="entry name" value="OTU_dom"/>
</dbReference>
<evidence type="ECO:0000256" key="9">
    <source>
        <dbReference type="ARBA" id="ARBA00023170"/>
    </source>
</evidence>
<dbReference type="InterPro" id="IPR003591">
    <property type="entry name" value="Leu-rich_rpt_typical-subtyp"/>
</dbReference>
<dbReference type="PROSITE" id="PS51450">
    <property type="entry name" value="LRR"/>
    <property type="match status" value="2"/>
</dbReference>